<sequence length="220" mass="24560">MPYTAALFDFDGTLTPSLPLWIAAYQFALERHGIAATDEEVLRRCFFRDLSAVAADFGGFTVEEFQPNLDDGLKTAFLRAELFPQARQLVAHCRDHGLKTALVTSSPRYIVIDVLDRLELSALFDFVICGGDVENYKPHPEPVLATLTALRCEAAQAIMIGDSHVDILAGRAAGTRTALFLPHDHHRFHSTERLHASQPDHIFADHTELPELLELPRMRS</sequence>
<name>A0A841HM71_9GAMM</name>
<dbReference type="EC" id="3.1.3.18" evidence="4"/>
<evidence type="ECO:0000313" key="5">
    <source>
        <dbReference type="EMBL" id="MBB6093288.1"/>
    </source>
</evidence>
<organism evidence="5 6">
    <name type="scientific">Povalibacter uvarum</name>
    <dbReference type="NCBI Taxonomy" id="732238"/>
    <lineage>
        <taxon>Bacteria</taxon>
        <taxon>Pseudomonadati</taxon>
        <taxon>Pseudomonadota</taxon>
        <taxon>Gammaproteobacteria</taxon>
        <taxon>Steroidobacterales</taxon>
        <taxon>Steroidobacteraceae</taxon>
        <taxon>Povalibacter</taxon>
    </lineage>
</organism>
<dbReference type="SFLD" id="SFLDG01129">
    <property type="entry name" value="C1.5:_HAD__Beta-PGM__Phosphata"/>
    <property type="match status" value="1"/>
</dbReference>
<comment type="similarity">
    <text evidence="3">Belongs to the HAD-like hydrolase superfamily. CbbY/CbbZ/Gph/YieH family.</text>
</comment>
<evidence type="ECO:0000256" key="3">
    <source>
        <dbReference type="ARBA" id="ARBA00006171"/>
    </source>
</evidence>
<comment type="catalytic activity">
    <reaction evidence="1">
        <text>2-phosphoglycolate + H2O = glycolate + phosphate</text>
        <dbReference type="Rhea" id="RHEA:14369"/>
        <dbReference type="ChEBI" id="CHEBI:15377"/>
        <dbReference type="ChEBI" id="CHEBI:29805"/>
        <dbReference type="ChEBI" id="CHEBI:43474"/>
        <dbReference type="ChEBI" id="CHEBI:58033"/>
        <dbReference type="EC" id="3.1.3.18"/>
    </reaction>
</comment>
<dbReference type="SFLD" id="SFLDS00003">
    <property type="entry name" value="Haloacid_Dehalogenase"/>
    <property type="match status" value="1"/>
</dbReference>
<dbReference type="PANTHER" id="PTHR43434">
    <property type="entry name" value="PHOSPHOGLYCOLATE PHOSPHATASE"/>
    <property type="match status" value="1"/>
</dbReference>
<evidence type="ECO:0000256" key="2">
    <source>
        <dbReference type="ARBA" id="ARBA00004818"/>
    </source>
</evidence>
<dbReference type="Gene3D" id="1.10.150.240">
    <property type="entry name" value="Putative phosphatase, domain 2"/>
    <property type="match status" value="1"/>
</dbReference>
<evidence type="ECO:0000313" key="6">
    <source>
        <dbReference type="Proteomes" id="UP000588068"/>
    </source>
</evidence>
<dbReference type="Proteomes" id="UP000588068">
    <property type="component" value="Unassembled WGS sequence"/>
</dbReference>
<dbReference type="NCBIfam" id="TIGR01509">
    <property type="entry name" value="HAD-SF-IA-v3"/>
    <property type="match status" value="1"/>
</dbReference>
<keyword evidence="5" id="KW-0378">Hydrolase</keyword>
<dbReference type="InterPro" id="IPR023214">
    <property type="entry name" value="HAD_sf"/>
</dbReference>
<reference evidence="5 6" key="1">
    <citation type="submission" date="2020-08" db="EMBL/GenBank/DDBJ databases">
        <title>Genomic Encyclopedia of Type Strains, Phase IV (KMG-IV): sequencing the most valuable type-strain genomes for metagenomic binning, comparative biology and taxonomic classification.</title>
        <authorList>
            <person name="Goeker M."/>
        </authorList>
    </citation>
    <scope>NUCLEOTIDE SEQUENCE [LARGE SCALE GENOMIC DNA]</scope>
    <source>
        <strain evidence="5 6">DSM 26723</strain>
    </source>
</reference>
<comment type="pathway">
    <text evidence="2">Organic acid metabolism; glycolate biosynthesis; glycolate from 2-phosphoglycolate: step 1/1.</text>
</comment>
<dbReference type="PANTHER" id="PTHR43434:SF1">
    <property type="entry name" value="PHOSPHOGLYCOLATE PHOSPHATASE"/>
    <property type="match status" value="1"/>
</dbReference>
<proteinExistence type="inferred from homology"/>
<keyword evidence="6" id="KW-1185">Reference proteome</keyword>
<dbReference type="SFLD" id="SFLDG01135">
    <property type="entry name" value="C1.5.6:_HAD__Beta-PGM__Phospha"/>
    <property type="match status" value="1"/>
</dbReference>
<dbReference type="InterPro" id="IPR006439">
    <property type="entry name" value="HAD-SF_hydro_IA"/>
</dbReference>
<gene>
    <name evidence="5" type="ORF">HNQ60_002166</name>
</gene>
<evidence type="ECO:0000256" key="1">
    <source>
        <dbReference type="ARBA" id="ARBA00000830"/>
    </source>
</evidence>
<dbReference type="InterPro" id="IPR023198">
    <property type="entry name" value="PGP-like_dom2"/>
</dbReference>
<evidence type="ECO:0000256" key="4">
    <source>
        <dbReference type="ARBA" id="ARBA00013078"/>
    </source>
</evidence>
<dbReference type="InterPro" id="IPR036412">
    <property type="entry name" value="HAD-like_sf"/>
</dbReference>
<dbReference type="PRINTS" id="PR00413">
    <property type="entry name" value="HADHALOGNASE"/>
</dbReference>
<dbReference type="NCBIfam" id="TIGR01549">
    <property type="entry name" value="HAD-SF-IA-v1"/>
    <property type="match status" value="1"/>
</dbReference>
<comment type="caution">
    <text evidence="5">The sequence shown here is derived from an EMBL/GenBank/DDBJ whole genome shotgun (WGS) entry which is preliminary data.</text>
</comment>
<dbReference type="SUPFAM" id="SSF56784">
    <property type="entry name" value="HAD-like"/>
    <property type="match status" value="1"/>
</dbReference>
<dbReference type="Gene3D" id="3.40.50.1000">
    <property type="entry name" value="HAD superfamily/HAD-like"/>
    <property type="match status" value="1"/>
</dbReference>
<dbReference type="GO" id="GO:0008967">
    <property type="term" value="F:phosphoglycolate phosphatase activity"/>
    <property type="evidence" value="ECO:0007669"/>
    <property type="project" value="UniProtKB-EC"/>
</dbReference>
<protein>
    <recommendedName>
        <fullName evidence="4">phosphoglycolate phosphatase</fullName>
        <ecNumber evidence="4">3.1.3.18</ecNumber>
    </recommendedName>
</protein>
<dbReference type="RefSeq" id="WP_184331480.1">
    <property type="nucleotide sequence ID" value="NZ_JACHHZ010000002.1"/>
</dbReference>
<dbReference type="InterPro" id="IPR041492">
    <property type="entry name" value="HAD_2"/>
</dbReference>
<dbReference type="Pfam" id="PF13419">
    <property type="entry name" value="HAD_2"/>
    <property type="match status" value="1"/>
</dbReference>
<dbReference type="InterPro" id="IPR050155">
    <property type="entry name" value="HAD-like_hydrolase_sf"/>
</dbReference>
<dbReference type="EMBL" id="JACHHZ010000002">
    <property type="protein sequence ID" value="MBB6093288.1"/>
    <property type="molecule type" value="Genomic_DNA"/>
</dbReference>
<accession>A0A841HM71</accession>
<dbReference type="AlphaFoldDB" id="A0A841HM71"/>
<dbReference type="GO" id="GO:0006281">
    <property type="term" value="P:DNA repair"/>
    <property type="evidence" value="ECO:0007669"/>
    <property type="project" value="TreeGrafter"/>
</dbReference>